<reference evidence="1 2" key="1">
    <citation type="submission" date="2019-01" db="EMBL/GenBank/DDBJ databases">
        <title>Sequencing of cultivated peanut Arachis hypogaea provides insights into genome evolution and oil improvement.</title>
        <authorList>
            <person name="Chen X."/>
        </authorList>
    </citation>
    <scope>NUCLEOTIDE SEQUENCE [LARGE SCALE GENOMIC DNA]</scope>
    <source>
        <strain evidence="2">cv. Fuhuasheng</strain>
        <tissue evidence="1">Leaves</tissue>
    </source>
</reference>
<protein>
    <submittedName>
        <fullName evidence="1">Uncharacterized protein</fullName>
    </submittedName>
</protein>
<dbReference type="PANTHER" id="PTHR35099">
    <property type="entry name" value="OS02G0182700 PROTEIN"/>
    <property type="match status" value="1"/>
</dbReference>
<dbReference type="AlphaFoldDB" id="A0A444YV59"/>
<gene>
    <name evidence="1" type="ORF">Ahy_B06g085638</name>
</gene>
<dbReference type="PANTHER" id="PTHR35099:SF2">
    <property type="entry name" value="OS02G0182700 PROTEIN"/>
    <property type="match status" value="1"/>
</dbReference>
<dbReference type="Proteomes" id="UP000289738">
    <property type="component" value="Chromosome B06"/>
</dbReference>
<dbReference type="EMBL" id="SDMP01000016">
    <property type="protein sequence ID" value="RYR05819.1"/>
    <property type="molecule type" value="Genomic_DNA"/>
</dbReference>
<comment type="caution">
    <text evidence="1">The sequence shown here is derived from an EMBL/GenBank/DDBJ whole genome shotgun (WGS) entry which is preliminary data.</text>
</comment>
<sequence>MAIDDWMKLAMADDSVVADLLVKIKHSEGKSLLTLPTPVLPSWGARKRRSKLEAASRAAILAAAAAANSSRKKDEGERRGRRNRIHVFFSPLSVVTSAATDVSV</sequence>
<evidence type="ECO:0000313" key="2">
    <source>
        <dbReference type="Proteomes" id="UP000289738"/>
    </source>
</evidence>
<name>A0A444YV59_ARAHY</name>
<evidence type="ECO:0000313" key="1">
    <source>
        <dbReference type="EMBL" id="RYR05819.1"/>
    </source>
</evidence>
<proteinExistence type="predicted"/>
<accession>A0A444YV59</accession>
<keyword evidence="2" id="KW-1185">Reference proteome</keyword>
<organism evidence="1 2">
    <name type="scientific">Arachis hypogaea</name>
    <name type="common">Peanut</name>
    <dbReference type="NCBI Taxonomy" id="3818"/>
    <lineage>
        <taxon>Eukaryota</taxon>
        <taxon>Viridiplantae</taxon>
        <taxon>Streptophyta</taxon>
        <taxon>Embryophyta</taxon>
        <taxon>Tracheophyta</taxon>
        <taxon>Spermatophyta</taxon>
        <taxon>Magnoliopsida</taxon>
        <taxon>eudicotyledons</taxon>
        <taxon>Gunneridae</taxon>
        <taxon>Pentapetalae</taxon>
        <taxon>rosids</taxon>
        <taxon>fabids</taxon>
        <taxon>Fabales</taxon>
        <taxon>Fabaceae</taxon>
        <taxon>Papilionoideae</taxon>
        <taxon>50 kb inversion clade</taxon>
        <taxon>dalbergioids sensu lato</taxon>
        <taxon>Dalbergieae</taxon>
        <taxon>Pterocarpus clade</taxon>
        <taxon>Arachis</taxon>
    </lineage>
</organism>